<sequence>MQDYGNFVPAALKESSDQSLAALGNKLDLFTYELEYDPGFRGIRNHEQVLIETYSYLSNLQMQYNATRYSYLMKEQEAKEEEENTTNGTVDEDKGSEEDLEDEIVDIEGNGEDSPQHSHIDNSEACASLSTPLFPSPAEDQGWTIKRKKRRNEKISTKTPQEEFVYRPSKRPVQQAANEPIYYPHHPDETPEEYEEIIRTFCVICKRQPKTLSTEAYKRHYVRTTKAKATA</sequence>
<feature type="region of interest" description="Disordered" evidence="1">
    <location>
        <begin position="76"/>
        <end position="98"/>
    </location>
</feature>
<organism evidence="2 3">
    <name type="scientific">Portunus trituberculatus</name>
    <name type="common">Swimming crab</name>
    <name type="synonym">Neptunus trituberculatus</name>
    <dbReference type="NCBI Taxonomy" id="210409"/>
    <lineage>
        <taxon>Eukaryota</taxon>
        <taxon>Metazoa</taxon>
        <taxon>Ecdysozoa</taxon>
        <taxon>Arthropoda</taxon>
        <taxon>Crustacea</taxon>
        <taxon>Multicrustacea</taxon>
        <taxon>Malacostraca</taxon>
        <taxon>Eumalacostraca</taxon>
        <taxon>Eucarida</taxon>
        <taxon>Decapoda</taxon>
        <taxon>Pleocyemata</taxon>
        <taxon>Brachyura</taxon>
        <taxon>Eubrachyura</taxon>
        <taxon>Portunoidea</taxon>
        <taxon>Portunidae</taxon>
        <taxon>Portuninae</taxon>
        <taxon>Portunus</taxon>
    </lineage>
</organism>
<comment type="caution">
    <text evidence="2">The sequence shown here is derived from an EMBL/GenBank/DDBJ whole genome shotgun (WGS) entry which is preliminary data.</text>
</comment>
<accession>A0A5B7F6B4</accession>
<dbReference type="AlphaFoldDB" id="A0A5B7F6B4"/>
<keyword evidence="3" id="KW-1185">Reference proteome</keyword>
<evidence type="ECO:0000313" key="2">
    <source>
        <dbReference type="EMBL" id="MPC42631.1"/>
    </source>
</evidence>
<evidence type="ECO:0000256" key="1">
    <source>
        <dbReference type="SAM" id="MobiDB-lite"/>
    </source>
</evidence>
<name>A0A5B7F6B4_PORTR</name>
<dbReference type="Proteomes" id="UP000324222">
    <property type="component" value="Unassembled WGS sequence"/>
</dbReference>
<dbReference type="EMBL" id="VSRR010005507">
    <property type="protein sequence ID" value="MPC42631.1"/>
    <property type="molecule type" value="Genomic_DNA"/>
</dbReference>
<proteinExistence type="predicted"/>
<reference evidence="2 3" key="1">
    <citation type="submission" date="2019-05" db="EMBL/GenBank/DDBJ databases">
        <title>Another draft genome of Portunus trituberculatus and its Hox gene families provides insights of decapod evolution.</title>
        <authorList>
            <person name="Jeong J.-H."/>
            <person name="Song I."/>
            <person name="Kim S."/>
            <person name="Choi T."/>
            <person name="Kim D."/>
            <person name="Ryu S."/>
            <person name="Kim W."/>
        </authorList>
    </citation>
    <scope>NUCLEOTIDE SEQUENCE [LARGE SCALE GENOMIC DNA]</scope>
    <source>
        <tissue evidence="2">Muscle</tissue>
    </source>
</reference>
<protein>
    <submittedName>
        <fullName evidence="2">Uncharacterized protein</fullName>
    </submittedName>
</protein>
<evidence type="ECO:0000313" key="3">
    <source>
        <dbReference type="Proteomes" id="UP000324222"/>
    </source>
</evidence>
<dbReference type="OrthoDB" id="6373312at2759"/>
<gene>
    <name evidence="2" type="ORF">E2C01_036256</name>
</gene>